<dbReference type="EMBL" id="JARMAB010000008">
    <property type="protein sequence ID" value="MED1202793.1"/>
    <property type="molecule type" value="Genomic_DNA"/>
</dbReference>
<reference evidence="2 3" key="1">
    <citation type="submission" date="2023-03" db="EMBL/GenBank/DDBJ databases">
        <title>Bacillus Genome Sequencing.</title>
        <authorList>
            <person name="Dunlap C."/>
        </authorList>
    </citation>
    <scope>NUCLEOTIDE SEQUENCE [LARGE SCALE GENOMIC DNA]</scope>
    <source>
        <strain evidence="2 3">B-23453</strain>
    </source>
</reference>
<sequence>MDNTHEYVEKLHEKQKKDEQNKKRQGKGHPESRLPNKHHKD</sequence>
<feature type="region of interest" description="Disordered" evidence="1">
    <location>
        <begin position="1"/>
        <end position="41"/>
    </location>
</feature>
<dbReference type="RefSeq" id="WP_066267602.1">
    <property type="nucleotide sequence ID" value="NZ_JARMAB010000008.1"/>
</dbReference>
<keyword evidence="3" id="KW-1185">Reference proteome</keyword>
<proteinExistence type="predicted"/>
<feature type="compositionally biased region" description="Basic and acidic residues" evidence="1">
    <location>
        <begin position="1"/>
        <end position="34"/>
    </location>
</feature>
<comment type="caution">
    <text evidence="2">The sequence shown here is derived from an EMBL/GenBank/DDBJ whole genome shotgun (WGS) entry which is preliminary data.</text>
</comment>
<gene>
    <name evidence="2" type="ORF">P4T90_06770</name>
</gene>
<evidence type="ECO:0000313" key="2">
    <source>
        <dbReference type="EMBL" id="MED1202793.1"/>
    </source>
</evidence>
<evidence type="ECO:0000256" key="1">
    <source>
        <dbReference type="SAM" id="MobiDB-lite"/>
    </source>
</evidence>
<accession>A0ABU6MDR8</accession>
<dbReference type="InterPro" id="IPR025097">
    <property type="entry name" value="DUF4023"/>
</dbReference>
<protein>
    <submittedName>
        <fullName evidence="2">DUF4023 domain-containing protein</fullName>
    </submittedName>
</protein>
<dbReference type="Proteomes" id="UP001341444">
    <property type="component" value="Unassembled WGS sequence"/>
</dbReference>
<evidence type="ECO:0000313" key="3">
    <source>
        <dbReference type="Proteomes" id="UP001341444"/>
    </source>
</evidence>
<dbReference type="Pfam" id="PF13215">
    <property type="entry name" value="DUF4023"/>
    <property type="match status" value="1"/>
</dbReference>
<name>A0ABU6MDR8_9BACI</name>
<organism evidence="2 3">
    <name type="scientific">Heyndrickxia acidicola</name>
    <dbReference type="NCBI Taxonomy" id="209389"/>
    <lineage>
        <taxon>Bacteria</taxon>
        <taxon>Bacillati</taxon>
        <taxon>Bacillota</taxon>
        <taxon>Bacilli</taxon>
        <taxon>Bacillales</taxon>
        <taxon>Bacillaceae</taxon>
        <taxon>Heyndrickxia</taxon>
    </lineage>
</organism>